<dbReference type="Pfam" id="PF13637">
    <property type="entry name" value="Ank_4"/>
    <property type="match status" value="1"/>
</dbReference>
<dbReference type="SMART" id="SM00220">
    <property type="entry name" value="S_TKc"/>
    <property type="match status" value="1"/>
</dbReference>
<organism evidence="6 7">
    <name type="scientific">Fusarium oxysporum f. sp. cepae</name>
    <dbReference type="NCBI Taxonomy" id="396571"/>
    <lineage>
        <taxon>Eukaryota</taxon>
        <taxon>Fungi</taxon>
        <taxon>Dikarya</taxon>
        <taxon>Ascomycota</taxon>
        <taxon>Pezizomycotina</taxon>
        <taxon>Sordariomycetes</taxon>
        <taxon>Hypocreomycetidae</taxon>
        <taxon>Hypocreales</taxon>
        <taxon>Nectriaceae</taxon>
        <taxon>Fusarium</taxon>
        <taxon>Fusarium oxysporum species complex</taxon>
    </lineage>
</organism>
<dbReference type="Pfam" id="PF12796">
    <property type="entry name" value="Ank_2"/>
    <property type="match status" value="2"/>
</dbReference>
<dbReference type="InterPro" id="IPR011009">
    <property type="entry name" value="Kinase-like_dom_sf"/>
</dbReference>
<reference evidence="6 7" key="1">
    <citation type="journal article" date="2018" name="Sci. Rep.">
        <title>Characterisation of pathogen-specific regions and novel effector candidates in Fusarium oxysporum f. sp. cepae.</title>
        <authorList>
            <person name="Armitage A.D."/>
            <person name="Taylor A."/>
            <person name="Sobczyk M.K."/>
            <person name="Baxter L."/>
            <person name="Greenfield B.P."/>
            <person name="Bates H.J."/>
            <person name="Wilson F."/>
            <person name="Jackson A.C."/>
            <person name="Ott S."/>
            <person name="Harrison R.J."/>
            <person name="Clarkson J.P."/>
        </authorList>
    </citation>
    <scope>NUCLEOTIDE SEQUENCE [LARGE SCALE GENOMIC DNA]</scope>
    <source>
        <strain evidence="6 7">FoC_Fus2</strain>
    </source>
</reference>
<evidence type="ECO:0000256" key="3">
    <source>
        <dbReference type="PROSITE-ProRule" id="PRU00023"/>
    </source>
</evidence>
<feature type="repeat" description="ANK" evidence="3">
    <location>
        <begin position="1041"/>
        <end position="1073"/>
    </location>
</feature>
<feature type="repeat" description="ANK" evidence="3">
    <location>
        <begin position="927"/>
        <end position="959"/>
    </location>
</feature>
<dbReference type="Gene3D" id="1.10.510.10">
    <property type="entry name" value="Transferase(Phosphotransferase) domain 1"/>
    <property type="match status" value="1"/>
</dbReference>
<evidence type="ECO:0000256" key="4">
    <source>
        <dbReference type="SAM" id="MobiDB-lite"/>
    </source>
</evidence>
<gene>
    <name evidence="6" type="ORF">BFJ65_g11905</name>
</gene>
<dbReference type="PROSITE" id="PS50297">
    <property type="entry name" value="ANK_REP_REGION"/>
    <property type="match status" value="3"/>
</dbReference>
<dbReference type="SUPFAM" id="SSF56112">
    <property type="entry name" value="Protein kinase-like (PK-like)"/>
    <property type="match status" value="1"/>
</dbReference>
<dbReference type="PRINTS" id="PR01415">
    <property type="entry name" value="ANKYRIN"/>
</dbReference>
<dbReference type="Proteomes" id="UP000270866">
    <property type="component" value="Chromosome 9"/>
</dbReference>
<dbReference type="PROSITE" id="PS00108">
    <property type="entry name" value="PROTEIN_KINASE_ST"/>
    <property type="match status" value="1"/>
</dbReference>
<dbReference type="AlphaFoldDB" id="A0A3L6NEF5"/>
<evidence type="ECO:0000313" key="7">
    <source>
        <dbReference type="Proteomes" id="UP000270866"/>
    </source>
</evidence>
<dbReference type="SUPFAM" id="SSF48403">
    <property type="entry name" value="Ankyrin repeat"/>
    <property type="match status" value="2"/>
</dbReference>
<feature type="repeat" description="ANK" evidence="3">
    <location>
        <begin position="588"/>
        <end position="620"/>
    </location>
</feature>
<dbReference type="InterPro" id="IPR000719">
    <property type="entry name" value="Prot_kinase_dom"/>
</dbReference>
<comment type="caution">
    <text evidence="6">The sequence shown here is derived from an EMBL/GenBank/DDBJ whole genome shotgun (WGS) entry which is preliminary data.</text>
</comment>
<dbReference type="GO" id="GO:0004672">
    <property type="term" value="F:protein kinase activity"/>
    <property type="evidence" value="ECO:0007669"/>
    <property type="project" value="InterPro"/>
</dbReference>
<feature type="region of interest" description="Disordered" evidence="4">
    <location>
        <begin position="1"/>
        <end position="35"/>
    </location>
</feature>
<evidence type="ECO:0000259" key="5">
    <source>
        <dbReference type="PROSITE" id="PS50011"/>
    </source>
</evidence>
<feature type="repeat" description="ANK" evidence="3">
    <location>
        <begin position="705"/>
        <end position="737"/>
    </location>
</feature>
<protein>
    <recommendedName>
        <fullName evidence="5">Protein kinase domain-containing protein</fullName>
    </recommendedName>
</protein>
<proteinExistence type="predicted"/>
<evidence type="ECO:0000256" key="1">
    <source>
        <dbReference type="ARBA" id="ARBA00022737"/>
    </source>
</evidence>
<dbReference type="EMBL" id="MRCU01000007">
    <property type="protein sequence ID" value="RKK15370.1"/>
    <property type="molecule type" value="Genomic_DNA"/>
</dbReference>
<dbReference type="InterPro" id="IPR008271">
    <property type="entry name" value="Ser/Thr_kinase_AS"/>
</dbReference>
<dbReference type="InterPro" id="IPR002110">
    <property type="entry name" value="Ankyrin_rpt"/>
</dbReference>
<accession>A0A3L6NEF5</accession>
<evidence type="ECO:0000256" key="2">
    <source>
        <dbReference type="ARBA" id="ARBA00023043"/>
    </source>
</evidence>
<evidence type="ECO:0000313" key="6">
    <source>
        <dbReference type="EMBL" id="RKK15370.1"/>
    </source>
</evidence>
<dbReference type="Pfam" id="PF00069">
    <property type="entry name" value="Pkinase"/>
    <property type="match status" value="1"/>
</dbReference>
<dbReference type="PANTHER" id="PTHR24198:SF165">
    <property type="entry name" value="ANKYRIN REPEAT-CONTAINING PROTEIN-RELATED"/>
    <property type="match status" value="1"/>
</dbReference>
<dbReference type="InterPro" id="IPR036770">
    <property type="entry name" value="Ankyrin_rpt-contain_sf"/>
</dbReference>
<keyword evidence="1" id="KW-0677">Repeat</keyword>
<feature type="compositionally biased region" description="Polar residues" evidence="4">
    <location>
        <begin position="22"/>
        <end position="32"/>
    </location>
</feature>
<feature type="domain" description="Protein kinase" evidence="5">
    <location>
        <begin position="70"/>
        <end position="462"/>
    </location>
</feature>
<sequence length="1129" mass="125326">MEPPNRIRDRRSRRLGKERATSSDQSDNSGPSQDWRANVEKEYLPIFLRFMGRASSSLVECRMPHTNISGEIGTTIGAGTSFRVFPIDSPNASASSRLLSNMVMKAVHQATSLPSWEERFNSLLTEIRVLTARPIKSHPNIVQLAELAWTETLVPKGLYYPSLILEGAEFGNLEFFQQPSVFSLLFHTKLSLCLDVAEGLEFLHACGIIHGDVKPANVLLFHGHDGSGILRAKISDFSHSLFECDAENGMLSWLGRSRPWSAPETQSQTAQDVALANRSDIFSFGLLVLFIMLEDPDLFFQVFNNIQLNDDEPYLAHAMELMVHHDKDVDLLLLQEIFTQSLPVTATDRGSSLAEIIVSVDQGMVSRGREPRHHANIPVKLTWSLKEMSNVINVNEVCIAQSIYSPAVQRQIFNALSYECQRGTDKEDVLEAILQYGICFINKFGNRPSADKECLETGLQFIAIAAKLGSHRAMPILPLLHESYGFSFPQLDFQAKEAGTQENDPSYDIKTCILKGCSTGSLIALDYSFNKAMEDLCLRAFQGSRRMLSGLTLDSMPFDFDFSDPIALQMQLLSLARKYGFYAVIDGNGNTPLHFAAANNLPEIVRVLLDSGVPVDAANRRGETALLHSMMTSSVDTTIILLARDADITLRSKSLGTPLHHISGFRGLKLQQVISSIKHKLVPQEVDLMIEEYESVPWHYYICLSPGTPLHWALNRKNTDSARFLLENGASPLLKNSRGCSPLYYALHNNMIQFLELFTSPDTPWSLPVRENLSNQAVEYAEVLLAQQRFQLALINGPDYPQARRSTMELLCSVSCVDIKHLLLWFAVDRGYLEAVHTILENGPKLIDTVVPGSETIPCLLRSIQRGDRAMFDLLMKYKPNTNAHFDTISFTYLHALCGVAIPEEARIYYATELIAAGSDVNAVNAIGISPLVFALIHGQTEYAKTLLGAGAKYDQTSKSGFTMFGDLIRASFPGRNNGIEFYLQEIRSPIDPSFIVHGGRNLTALNLASSIPDLDKGVLMRLLAEEPFCTKQCLDSKDIDGDTALHEAVYSGNVTAVRLLLEAGADRDLVNLKGETPFMIATQRPRSLERAALMESFRGNGASRQAVERYDMDTTNMVGLLGAGERPE</sequence>
<dbReference type="PANTHER" id="PTHR24198">
    <property type="entry name" value="ANKYRIN REPEAT AND PROTEIN KINASE DOMAIN-CONTAINING PROTEIN"/>
    <property type="match status" value="1"/>
</dbReference>
<dbReference type="SMART" id="SM00248">
    <property type="entry name" value="ANK"/>
    <property type="match status" value="10"/>
</dbReference>
<name>A0A3L6NEF5_FUSOX</name>
<dbReference type="Gene3D" id="1.25.40.20">
    <property type="entry name" value="Ankyrin repeat-containing domain"/>
    <property type="match status" value="4"/>
</dbReference>
<dbReference type="GO" id="GO:0005524">
    <property type="term" value="F:ATP binding"/>
    <property type="evidence" value="ECO:0007669"/>
    <property type="project" value="InterPro"/>
</dbReference>
<keyword evidence="2 3" id="KW-0040">ANK repeat</keyword>
<dbReference type="PROSITE" id="PS50088">
    <property type="entry name" value="ANK_REPEAT"/>
    <property type="match status" value="4"/>
</dbReference>
<dbReference type="CDD" id="cd00180">
    <property type="entry name" value="PKc"/>
    <property type="match status" value="1"/>
</dbReference>
<dbReference type="PROSITE" id="PS50011">
    <property type="entry name" value="PROTEIN_KINASE_DOM"/>
    <property type="match status" value="1"/>
</dbReference>